<evidence type="ECO:0000256" key="7">
    <source>
        <dbReference type="ARBA" id="ARBA00022927"/>
    </source>
</evidence>
<keyword evidence="10 13" id="KW-0143">Chaperone</keyword>
<evidence type="ECO:0000256" key="8">
    <source>
        <dbReference type="ARBA" id="ARBA00022989"/>
    </source>
</evidence>
<keyword evidence="6 13" id="KW-0812">Transmembrane</keyword>
<reference evidence="17" key="1">
    <citation type="journal article" date="2019" name="Int. J. Syst. Evol. Microbiol.">
        <title>The Global Catalogue of Microorganisms (GCM) 10K type strain sequencing project: providing services to taxonomists for standard genome sequencing and annotation.</title>
        <authorList>
            <consortium name="The Broad Institute Genomics Platform"/>
            <consortium name="The Broad Institute Genome Sequencing Center for Infectious Disease"/>
            <person name="Wu L."/>
            <person name="Ma J."/>
        </authorList>
    </citation>
    <scope>NUCLEOTIDE SEQUENCE [LARGE SCALE GENOMIC DNA]</scope>
    <source>
        <strain evidence="17">JCM 14370</strain>
    </source>
</reference>
<feature type="transmembrane region" description="Helical" evidence="13">
    <location>
        <begin position="442"/>
        <end position="463"/>
    </location>
</feature>
<evidence type="ECO:0000256" key="14">
    <source>
        <dbReference type="SAM" id="SignalP"/>
    </source>
</evidence>
<name>A0ABQ2D0Y1_9DEIO</name>
<evidence type="ECO:0000256" key="4">
    <source>
        <dbReference type="ARBA" id="ARBA00022448"/>
    </source>
</evidence>
<protein>
    <recommendedName>
        <fullName evidence="3 13">Membrane protein insertase YidC</fullName>
    </recommendedName>
    <alternativeName>
        <fullName evidence="12 13">Foldase YidC</fullName>
    </alternativeName>
    <alternativeName>
        <fullName evidence="11 13">Membrane integrase YidC</fullName>
    </alternativeName>
    <alternativeName>
        <fullName evidence="13">Membrane protein YidC</fullName>
    </alternativeName>
</protein>
<dbReference type="RefSeq" id="WP_189003342.1">
    <property type="nucleotide sequence ID" value="NZ_BMOD01000010.1"/>
</dbReference>
<feature type="signal peptide" evidence="14">
    <location>
        <begin position="1"/>
        <end position="19"/>
    </location>
</feature>
<comment type="similarity">
    <text evidence="2 13">Belongs to the OXA1/ALB3/YidC family. Type 1 subfamily.</text>
</comment>
<feature type="transmembrane region" description="Helical" evidence="13">
    <location>
        <begin position="411"/>
        <end position="430"/>
    </location>
</feature>
<feature type="transmembrane region" description="Helical" evidence="13">
    <location>
        <begin position="370"/>
        <end position="391"/>
    </location>
</feature>
<evidence type="ECO:0000256" key="12">
    <source>
        <dbReference type="ARBA" id="ARBA00033342"/>
    </source>
</evidence>
<evidence type="ECO:0000256" key="9">
    <source>
        <dbReference type="ARBA" id="ARBA00023136"/>
    </source>
</evidence>
<evidence type="ECO:0000256" key="6">
    <source>
        <dbReference type="ARBA" id="ARBA00022692"/>
    </source>
</evidence>
<evidence type="ECO:0000256" key="13">
    <source>
        <dbReference type="HAMAP-Rule" id="MF_01810"/>
    </source>
</evidence>
<sequence length="493" mass="54607">MKKLAVLLPILMFAGSAFANISPHWIRNIDIDGDKSPDVVATTNLMDIAFNQKGEVVGWFVKPVKGTSYFKETNGTVNAGALNRAPNLLQVRNQSGNDKIYGKAFAIPLEGEVKAENAVLNPDPGTQAKGESADTLTAVFKYQQGAVTVTKTFTIHARKYTIEAKTTVNGVEKYQMTFEGLQNNATPNVKGIGKQDANVLSSGEVKNVNYVALQGNKQSTQPALIVVPADSTTANATLNPTKVALTDLSGESNLKVYGGFNEAIRLHLEGYLDRPGLFSPSFVLGNLGILVSNFLTWMYGLVGSWGIAIILLTLIIRLAMWPLMQAQYKSMAEMQAIQPLITEINKKYADDAQKRGQATMQLYQEHGVNPFGGCLPMFLPMPILIVLWQVFSKFEFTTGFLWLPDLALPDPYYIMVVLYIGAMFLQTWVSTRKNPEMFRQQLFMFAIFIFLALQFPSGVTLYYTLFTLLGLGQQILINRQVERHMETKKVSKA</sequence>
<keyword evidence="9 13" id="KW-0472">Membrane</keyword>
<keyword evidence="14" id="KW-0732">Signal</keyword>
<keyword evidence="8 13" id="KW-1133">Transmembrane helix</keyword>
<keyword evidence="4 13" id="KW-0813">Transport</keyword>
<evidence type="ECO:0000256" key="11">
    <source>
        <dbReference type="ARBA" id="ARBA00033245"/>
    </source>
</evidence>
<dbReference type="PANTHER" id="PTHR12428">
    <property type="entry name" value="OXA1"/>
    <property type="match status" value="1"/>
</dbReference>
<evidence type="ECO:0000313" key="16">
    <source>
        <dbReference type="EMBL" id="GGJ40511.1"/>
    </source>
</evidence>
<feature type="chain" id="PRO_5045906489" description="Membrane protein insertase YidC" evidence="14">
    <location>
        <begin position="20"/>
        <end position="493"/>
    </location>
</feature>
<comment type="subunit">
    <text evidence="13">Interacts with the Sec translocase complex via SecD. Specifically interacts with transmembrane segments of nascent integral membrane proteins during membrane integration.</text>
</comment>
<dbReference type="EMBL" id="BMOD01000010">
    <property type="protein sequence ID" value="GGJ40511.1"/>
    <property type="molecule type" value="Genomic_DNA"/>
</dbReference>
<dbReference type="InterPro" id="IPR028055">
    <property type="entry name" value="YidC/Oxa/ALB_C"/>
</dbReference>
<evidence type="ECO:0000313" key="17">
    <source>
        <dbReference type="Proteomes" id="UP000632222"/>
    </source>
</evidence>
<dbReference type="InterPro" id="IPR019998">
    <property type="entry name" value="Membr_insert_YidC"/>
</dbReference>
<keyword evidence="7 13" id="KW-0653">Protein transport</keyword>
<evidence type="ECO:0000256" key="1">
    <source>
        <dbReference type="ARBA" id="ARBA00004429"/>
    </source>
</evidence>
<organism evidence="16 17">
    <name type="scientific">Deinococcus roseus</name>
    <dbReference type="NCBI Taxonomy" id="392414"/>
    <lineage>
        <taxon>Bacteria</taxon>
        <taxon>Thermotogati</taxon>
        <taxon>Deinococcota</taxon>
        <taxon>Deinococci</taxon>
        <taxon>Deinococcales</taxon>
        <taxon>Deinococcaceae</taxon>
        <taxon>Deinococcus</taxon>
    </lineage>
</organism>
<evidence type="ECO:0000256" key="2">
    <source>
        <dbReference type="ARBA" id="ARBA00010527"/>
    </source>
</evidence>
<comment type="function">
    <text evidence="13">Required for the insertion and/or proper folding and/or complex formation of integral membrane proteins into the membrane. Involved in integration of membrane proteins that insert both dependently and independently of the Sec translocase complex, as well as at least some lipoproteins. Aids folding of multispanning membrane proteins.</text>
</comment>
<feature type="domain" description="Membrane insertase YidC/Oxa/ALB C-terminal" evidence="15">
    <location>
        <begin position="305"/>
        <end position="479"/>
    </location>
</feature>
<dbReference type="HAMAP" id="MF_01810">
    <property type="entry name" value="YidC_type1"/>
    <property type="match status" value="1"/>
</dbReference>
<evidence type="ECO:0000259" key="15">
    <source>
        <dbReference type="Pfam" id="PF02096"/>
    </source>
</evidence>
<feature type="transmembrane region" description="Helical" evidence="13">
    <location>
        <begin position="297"/>
        <end position="320"/>
    </location>
</feature>
<keyword evidence="17" id="KW-1185">Reference proteome</keyword>
<dbReference type="InterPro" id="IPR047196">
    <property type="entry name" value="YidC_ALB_C"/>
</dbReference>
<gene>
    <name evidence="13 16" type="primary">yidC</name>
    <name evidence="16" type="ORF">GCM10008938_28220</name>
</gene>
<dbReference type="InterPro" id="IPR001708">
    <property type="entry name" value="YidC/ALB3/OXA1/COX18"/>
</dbReference>
<comment type="caution">
    <text evidence="16">The sequence shown here is derived from an EMBL/GenBank/DDBJ whole genome shotgun (WGS) entry which is preliminary data.</text>
</comment>
<proteinExistence type="inferred from homology"/>
<evidence type="ECO:0000256" key="5">
    <source>
        <dbReference type="ARBA" id="ARBA00022475"/>
    </source>
</evidence>
<dbReference type="Proteomes" id="UP000632222">
    <property type="component" value="Unassembled WGS sequence"/>
</dbReference>
<dbReference type="PANTHER" id="PTHR12428:SF65">
    <property type="entry name" value="CYTOCHROME C OXIDASE ASSEMBLY PROTEIN COX18, MITOCHONDRIAL"/>
    <property type="match status" value="1"/>
</dbReference>
<dbReference type="Pfam" id="PF02096">
    <property type="entry name" value="60KD_IMP"/>
    <property type="match status" value="1"/>
</dbReference>
<comment type="subcellular location">
    <subcellularLocation>
        <location evidence="1">Cell inner membrane</location>
        <topology evidence="1">Multi-pass membrane protein</topology>
    </subcellularLocation>
    <subcellularLocation>
        <location evidence="13">Cell membrane</location>
        <topology evidence="13">Multi-pass membrane protein</topology>
    </subcellularLocation>
</comment>
<keyword evidence="5 13" id="KW-1003">Cell membrane</keyword>
<evidence type="ECO:0000256" key="10">
    <source>
        <dbReference type="ARBA" id="ARBA00023186"/>
    </source>
</evidence>
<dbReference type="CDD" id="cd20070">
    <property type="entry name" value="5TM_YidC_Alb3"/>
    <property type="match status" value="1"/>
</dbReference>
<accession>A0ABQ2D0Y1</accession>
<dbReference type="NCBIfam" id="TIGR03592">
    <property type="entry name" value="yidC_oxa1_cterm"/>
    <property type="match status" value="1"/>
</dbReference>
<evidence type="ECO:0000256" key="3">
    <source>
        <dbReference type="ARBA" id="ARBA00015325"/>
    </source>
</evidence>